<dbReference type="Pfam" id="PF12833">
    <property type="entry name" value="HTH_18"/>
    <property type="match status" value="1"/>
</dbReference>
<dbReference type="PROSITE" id="PS01124">
    <property type="entry name" value="HTH_ARAC_FAMILY_2"/>
    <property type="match status" value="1"/>
</dbReference>
<dbReference type="InterPro" id="IPR018060">
    <property type="entry name" value="HTH_AraC"/>
</dbReference>
<dbReference type="eggNOG" id="COG2207">
    <property type="taxonomic scope" value="Bacteria"/>
</dbReference>
<dbReference type="SMART" id="SM00342">
    <property type="entry name" value="HTH_ARAC"/>
    <property type="match status" value="1"/>
</dbReference>
<sequence>MIFELIVQHYDTSTIRDFHQHEHAHIVYLHKGCHIAYASDQSLLCMPGSLLYISPNTMHRVEILENTQTSLLSLPKLDHMPSKAMCTLETSPLLTQLFSIWQNGGPSQSLNNEYKAVLLDQLISCKVATNPMLADGKIDRRLIPIIEAFSDKPNIKMSISTFATSSGASVRTLNRLFQSHFNASFKDIRNTVIMERAEQLLKSGMIATDVAFELEYSSLSAFSTAFKEYQKGKSPA</sequence>
<dbReference type="AlphaFoldDB" id="E3BNK4"/>
<keyword evidence="1 3" id="KW-0238">DNA-binding</keyword>
<dbReference type="Gene3D" id="1.10.10.60">
    <property type="entry name" value="Homeodomain-like"/>
    <property type="match status" value="1"/>
</dbReference>
<dbReference type="EMBL" id="AEIU01000096">
    <property type="protein sequence ID" value="EFP95423.1"/>
    <property type="molecule type" value="Genomic_DNA"/>
</dbReference>
<dbReference type="GO" id="GO:0043565">
    <property type="term" value="F:sequence-specific DNA binding"/>
    <property type="evidence" value="ECO:0007669"/>
    <property type="project" value="InterPro"/>
</dbReference>
<evidence type="ECO:0000259" key="2">
    <source>
        <dbReference type="PROSITE" id="PS01124"/>
    </source>
</evidence>
<dbReference type="Gene3D" id="2.60.120.10">
    <property type="entry name" value="Jelly Rolls"/>
    <property type="match status" value="1"/>
</dbReference>
<evidence type="ECO:0000256" key="1">
    <source>
        <dbReference type="ARBA" id="ARBA00023125"/>
    </source>
</evidence>
<organism evidence="3 4">
    <name type="scientific">Vibrio caribbeanicus ATCC BAA-2122</name>
    <dbReference type="NCBI Taxonomy" id="796620"/>
    <lineage>
        <taxon>Bacteria</taxon>
        <taxon>Pseudomonadati</taxon>
        <taxon>Pseudomonadota</taxon>
        <taxon>Gammaproteobacteria</taxon>
        <taxon>Vibrionales</taxon>
        <taxon>Vibrionaceae</taxon>
        <taxon>Vibrio</taxon>
    </lineage>
</organism>
<dbReference type="SUPFAM" id="SSF51182">
    <property type="entry name" value="RmlC-like cupins"/>
    <property type="match status" value="1"/>
</dbReference>
<dbReference type="GO" id="GO:0003700">
    <property type="term" value="F:DNA-binding transcription factor activity"/>
    <property type="evidence" value="ECO:0007669"/>
    <property type="project" value="InterPro"/>
</dbReference>
<dbReference type="Proteomes" id="UP000002943">
    <property type="component" value="Unassembled WGS sequence"/>
</dbReference>
<protein>
    <submittedName>
        <fullName evidence="3">AraC-type DNA-binding domain-containing protein</fullName>
    </submittedName>
</protein>
<dbReference type="InterPro" id="IPR014710">
    <property type="entry name" value="RmlC-like_jellyroll"/>
</dbReference>
<evidence type="ECO:0000313" key="4">
    <source>
        <dbReference type="Proteomes" id="UP000002943"/>
    </source>
</evidence>
<dbReference type="OrthoDB" id="5949386at2"/>
<proteinExistence type="predicted"/>
<dbReference type="InterPro" id="IPR003313">
    <property type="entry name" value="AraC-bd"/>
</dbReference>
<feature type="domain" description="HTH araC/xylS-type" evidence="2">
    <location>
        <begin position="140"/>
        <end position="229"/>
    </location>
</feature>
<dbReference type="RefSeq" id="WP_009602786.1">
    <property type="nucleotide sequence ID" value="NZ_AEIU01000096.1"/>
</dbReference>
<reference evidence="3 4" key="1">
    <citation type="journal article" date="2012" name="Int. J. Syst. Evol. Microbiol.">
        <title>Vibrio caribbeanicus sp. nov., isolated from the marine sponge Scleritoderma cyanea.</title>
        <authorList>
            <person name="Hoffmann M."/>
            <person name="Monday S.R."/>
            <person name="Allard M.W."/>
            <person name="Strain E.A."/>
            <person name="Whittaker P."/>
            <person name="Naum M."/>
            <person name="McCarthy P.J."/>
            <person name="Lopez J.V."/>
            <person name="Fischer M."/>
            <person name="Brown E.W."/>
        </authorList>
    </citation>
    <scope>NUCLEOTIDE SEQUENCE [LARGE SCALE GENOMIC DNA]</scope>
    <source>
        <strain evidence="3 4">ATCC BAA-2122</strain>
    </source>
</reference>
<dbReference type="Pfam" id="PF02311">
    <property type="entry name" value="AraC_binding"/>
    <property type="match status" value="1"/>
</dbReference>
<evidence type="ECO:0000313" key="3">
    <source>
        <dbReference type="EMBL" id="EFP95423.1"/>
    </source>
</evidence>
<keyword evidence="4" id="KW-1185">Reference proteome</keyword>
<gene>
    <name evidence="3" type="ORF">VIBC2010_15349</name>
</gene>
<comment type="caution">
    <text evidence="3">The sequence shown here is derived from an EMBL/GenBank/DDBJ whole genome shotgun (WGS) entry which is preliminary data.</text>
</comment>
<dbReference type="PANTHER" id="PTHR11019">
    <property type="entry name" value="HTH-TYPE TRANSCRIPTIONAL REGULATOR NIMR"/>
    <property type="match status" value="1"/>
</dbReference>
<name>E3BNK4_9VIBR</name>
<accession>E3BNK4</accession>
<dbReference type="InterPro" id="IPR011051">
    <property type="entry name" value="RmlC_Cupin_sf"/>
</dbReference>
<dbReference type="PANTHER" id="PTHR11019:SF199">
    <property type="entry name" value="HTH-TYPE TRANSCRIPTIONAL REGULATOR NIMR"/>
    <property type="match status" value="1"/>
</dbReference>
<dbReference type="STRING" id="796620.VIBC2010_15349"/>